<gene>
    <name evidence="8" type="ORF">GCM10010430_12940</name>
</gene>
<dbReference type="Gene3D" id="1.10.630.10">
    <property type="entry name" value="Cytochrome P450"/>
    <property type="match status" value="1"/>
</dbReference>
<keyword evidence="2 7" id="KW-0349">Heme</keyword>
<evidence type="ECO:0000313" key="8">
    <source>
        <dbReference type="EMBL" id="GAA2233664.1"/>
    </source>
</evidence>
<evidence type="ECO:0000256" key="2">
    <source>
        <dbReference type="ARBA" id="ARBA00022617"/>
    </source>
</evidence>
<dbReference type="PANTHER" id="PTHR24291">
    <property type="entry name" value="CYTOCHROME P450 FAMILY 4"/>
    <property type="match status" value="1"/>
</dbReference>
<keyword evidence="9" id="KW-1185">Reference proteome</keyword>
<dbReference type="CDD" id="cd11049">
    <property type="entry name" value="CYP170A1-like"/>
    <property type="match status" value="1"/>
</dbReference>
<evidence type="ECO:0000256" key="3">
    <source>
        <dbReference type="ARBA" id="ARBA00022723"/>
    </source>
</evidence>
<accession>A0ABN3DJS7</accession>
<dbReference type="InterPro" id="IPR036396">
    <property type="entry name" value="Cyt_P450_sf"/>
</dbReference>
<dbReference type="InterPro" id="IPR002401">
    <property type="entry name" value="Cyt_P450_E_grp-I"/>
</dbReference>
<evidence type="ECO:0000256" key="1">
    <source>
        <dbReference type="ARBA" id="ARBA00010617"/>
    </source>
</evidence>
<dbReference type="EMBL" id="BAAATR010000004">
    <property type="protein sequence ID" value="GAA2233664.1"/>
    <property type="molecule type" value="Genomic_DNA"/>
</dbReference>
<dbReference type="InterPro" id="IPR050196">
    <property type="entry name" value="Cytochrome_P450_Monoox"/>
</dbReference>
<evidence type="ECO:0000256" key="5">
    <source>
        <dbReference type="ARBA" id="ARBA00023004"/>
    </source>
</evidence>
<comment type="similarity">
    <text evidence="1 7">Belongs to the cytochrome P450 family.</text>
</comment>
<evidence type="ECO:0000256" key="6">
    <source>
        <dbReference type="ARBA" id="ARBA00023033"/>
    </source>
</evidence>
<keyword evidence="4 7" id="KW-0560">Oxidoreductase</keyword>
<dbReference type="PRINTS" id="PR00385">
    <property type="entry name" value="P450"/>
</dbReference>
<reference evidence="8 9" key="1">
    <citation type="journal article" date="2019" name="Int. J. Syst. Evol. Microbiol.">
        <title>The Global Catalogue of Microorganisms (GCM) 10K type strain sequencing project: providing services to taxonomists for standard genome sequencing and annotation.</title>
        <authorList>
            <consortium name="The Broad Institute Genomics Platform"/>
            <consortium name="The Broad Institute Genome Sequencing Center for Infectious Disease"/>
            <person name="Wu L."/>
            <person name="Ma J."/>
        </authorList>
    </citation>
    <scope>NUCLEOTIDE SEQUENCE [LARGE SCALE GENOMIC DNA]</scope>
    <source>
        <strain evidence="8 9">JCM 7356</strain>
    </source>
</reference>
<keyword evidence="6 7" id="KW-0503">Monooxygenase</keyword>
<organism evidence="8 9">
    <name type="scientific">Kitasatospora cystarginea</name>
    <dbReference type="NCBI Taxonomy" id="58350"/>
    <lineage>
        <taxon>Bacteria</taxon>
        <taxon>Bacillati</taxon>
        <taxon>Actinomycetota</taxon>
        <taxon>Actinomycetes</taxon>
        <taxon>Kitasatosporales</taxon>
        <taxon>Streptomycetaceae</taxon>
        <taxon>Kitasatospora</taxon>
    </lineage>
</organism>
<name>A0ABN3DJS7_9ACTN</name>
<protein>
    <submittedName>
        <fullName evidence="8">Cytochrome P450</fullName>
    </submittedName>
</protein>
<comment type="caution">
    <text evidence="8">The sequence shown here is derived from an EMBL/GenBank/DDBJ whole genome shotgun (WGS) entry which is preliminary data.</text>
</comment>
<dbReference type="InterPro" id="IPR017972">
    <property type="entry name" value="Cyt_P450_CS"/>
</dbReference>
<sequence length="455" mass="50318">MPSTPPVMARGALPLIGHLGRILRDPMEFFTAARDVGPVVGVRLGPRTAYLVTAPELVRDMLVGRYREFDKGGSYFDAVQSLTGNGLANCPARDHVRQRPLMQPAFHPSVLPRYTEVMSACVEEVTGRWRAGGTLALDEEMRRISSLVATRTLVTSEEGAQAAAEVARALPLLLPALHRRVLIPVSWVHRLPTPGNRRFERLRTGLRESVDQVIAQYRRSGVDQVDQEGDLLSLIMAARSEEDGSGLSDAEVHDQIMSVLLAGIETTASLLSWTFHLLSRHPDVRKKLVVEVREVLGGRTASYRDLAELPYCRRVLTESMRLYPPGALLSRVTTADVELAGRAIPAGSDVFFCSYSLHRDPEVFAEPEVFDPDRWLPERVTSAQRKGLLPFGAGRRKCIGDAFGLVEATIAVATITDRWQLRPADTRPVRPILRTVLAPSSLRMTVERRDADGRG</sequence>
<dbReference type="Proteomes" id="UP001500305">
    <property type="component" value="Unassembled WGS sequence"/>
</dbReference>
<dbReference type="SUPFAM" id="SSF48264">
    <property type="entry name" value="Cytochrome P450"/>
    <property type="match status" value="1"/>
</dbReference>
<dbReference type="PANTHER" id="PTHR24291:SF50">
    <property type="entry name" value="BIFUNCTIONAL ALBAFLAVENONE MONOOXYGENASE_TERPENE SYNTHASE"/>
    <property type="match status" value="1"/>
</dbReference>
<evidence type="ECO:0000313" key="9">
    <source>
        <dbReference type="Proteomes" id="UP001500305"/>
    </source>
</evidence>
<evidence type="ECO:0000256" key="4">
    <source>
        <dbReference type="ARBA" id="ARBA00023002"/>
    </source>
</evidence>
<keyword evidence="5 7" id="KW-0408">Iron</keyword>
<dbReference type="PROSITE" id="PS00086">
    <property type="entry name" value="CYTOCHROME_P450"/>
    <property type="match status" value="1"/>
</dbReference>
<proteinExistence type="inferred from homology"/>
<evidence type="ECO:0000256" key="7">
    <source>
        <dbReference type="RuleBase" id="RU000461"/>
    </source>
</evidence>
<dbReference type="Pfam" id="PF00067">
    <property type="entry name" value="p450"/>
    <property type="match status" value="1"/>
</dbReference>
<dbReference type="InterPro" id="IPR001128">
    <property type="entry name" value="Cyt_P450"/>
</dbReference>
<keyword evidence="3 7" id="KW-0479">Metal-binding</keyword>
<dbReference type="PRINTS" id="PR00463">
    <property type="entry name" value="EP450I"/>
</dbReference>